<accession>A0A951IXF1</accession>
<dbReference type="RefSeq" id="WP_219287904.1">
    <property type="nucleotide sequence ID" value="NZ_RPHB01000003.1"/>
</dbReference>
<dbReference type="Proteomes" id="UP000727490">
    <property type="component" value="Unassembled WGS sequence"/>
</dbReference>
<dbReference type="CDD" id="cd07185">
    <property type="entry name" value="OmpA_C-like"/>
    <property type="match status" value="1"/>
</dbReference>
<keyword evidence="2" id="KW-0472">Membrane</keyword>
<organism evidence="4 5">
    <name type="scientific">Arthrospiribacter ruber</name>
    <dbReference type="NCBI Taxonomy" id="2487934"/>
    <lineage>
        <taxon>Bacteria</taxon>
        <taxon>Pseudomonadati</taxon>
        <taxon>Bacteroidota</taxon>
        <taxon>Cytophagia</taxon>
        <taxon>Cytophagales</taxon>
        <taxon>Cyclobacteriaceae</taxon>
        <taxon>Arthrospiribacter</taxon>
    </lineage>
</organism>
<keyword evidence="1" id="KW-0802">TPR repeat</keyword>
<dbReference type="PANTHER" id="PTHR30329:SF21">
    <property type="entry name" value="LIPOPROTEIN YIAD-RELATED"/>
    <property type="match status" value="1"/>
</dbReference>
<dbReference type="SMART" id="SM00028">
    <property type="entry name" value="TPR"/>
    <property type="match status" value="2"/>
</dbReference>
<feature type="repeat" description="TPR" evidence="1">
    <location>
        <begin position="18"/>
        <end position="51"/>
    </location>
</feature>
<sequence length="641" mass="72349">MMRSALFLGMIILLFGACTSLFQKGQNQFLAGDYQLAINSFTQILEDDPDNKEANFYVAESYRLSNRIEKSSEYYKKLVEEEETFESYFRYGQSLKSQGKYEDAEEAFAKAKELTLNDNFQRQVDMELASIQRVEEIEDYYPYMEVQNYELLNTSGSDYAPVFSEGFVYFTSTRTASGIYPATGMPYTKIYRARAEGVKVDVQNVQEMPEFRNEDGLNQGAIAISPDGNTIIYARGNSRSNKDLPEVHLFASYFRGGGFTQPVWMPVNEDEFWFNSTPAFSPDGNELYFTSNRDGGRGGLDLYKATKLANGDFGNAVNLGAQINTPGNEMFPYVAPDGKLFFASDGHPGYGKLDIFVAEQTENGWEVKNLGPNINTVADDFGIFFTNYPKEGFLSSNREGGAGDDDIYYFEDKTPKPKIVNVLLNVVTKEKKDDGSEEVLPQTRVVLYDQSNKNIGGDFSSQSGRLRFTLTPNQEFSMIASKSGYFSKTVSYSTVGKTPNPEDLIQEVTNIVLDTTIVLEPLILERSIVLENIYYDLDKADIRPDAAEELDKLVQILKDNPKIRIELSSHTDARASDSYNDALSQRRAESAVEYIASQGIDRDRLVPKGYGRRQLIIENAQTEEEHQVNRRTEFKVIEVMD</sequence>
<dbReference type="PROSITE" id="PS51257">
    <property type="entry name" value="PROKAR_LIPOPROTEIN"/>
    <property type="match status" value="1"/>
</dbReference>
<dbReference type="Pfam" id="PF13181">
    <property type="entry name" value="TPR_8"/>
    <property type="match status" value="1"/>
</dbReference>
<dbReference type="InterPro" id="IPR011659">
    <property type="entry name" value="WD40"/>
</dbReference>
<dbReference type="GO" id="GO:0016020">
    <property type="term" value="C:membrane"/>
    <property type="evidence" value="ECO:0007669"/>
    <property type="project" value="UniProtKB-UniRule"/>
</dbReference>
<gene>
    <name evidence="4" type="ORF">EGN73_07410</name>
</gene>
<name>A0A951IXF1_9BACT</name>
<evidence type="ECO:0000313" key="5">
    <source>
        <dbReference type="Proteomes" id="UP000727490"/>
    </source>
</evidence>
<dbReference type="Pfam" id="PF07676">
    <property type="entry name" value="PD40"/>
    <property type="match status" value="3"/>
</dbReference>
<dbReference type="PROSITE" id="PS51123">
    <property type="entry name" value="OMPA_2"/>
    <property type="match status" value="1"/>
</dbReference>
<dbReference type="AlphaFoldDB" id="A0A951IXF1"/>
<dbReference type="PANTHER" id="PTHR30329">
    <property type="entry name" value="STATOR ELEMENT OF FLAGELLAR MOTOR COMPLEX"/>
    <property type="match status" value="1"/>
</dbReference>
<dbReference type="EMBL" id="RPHB01000003">
    <property type="protein sequence ID" value="MBW3467641.1"/>
    <property type="molecule type" value="Genomic_DNA"/>
</dbReference>
<evidence type="ECO:0000313" key="4">
    <source>
        <dbReference type="EMBL" id="MBW3467641.1"/>
    </source>
</evidence>
<evidence type="ECO:0000259" key="3">
    <source>
        <dbReference type="PROSITE" id="PS51123"/>
    </source>
</evidence>
<reference evidence="4 5" key="1">
    <citation type="journal article" date="2020" name="Syst. Appl. Microbiol.">
        <title>Arthrospiribacter ruber gen. nov., sp. nov., a novel bacterium isolated from Arthrospira cultures.</title>
        <authorList>
            <person name="Waleron M."/>
            <person name="Misztak A."/>
            <person name="Waleron M.M."/>
            <person name="Furmaniak M."/>
            <person name="Mrozik A."/>
            <person name="Waleron K."/>
        </authorList>
    </citation>
    <scope>NUCLEOTIDE SEQUENCE [LARGE SCALE GENOMIC DNA]</scope>
    <source>
        <strain evidence="4 5">DPMB0001</strain>
    </source>
</reference>
<dbReference type="InterPro" id="IPR019734">
    <property type="entry name" value="TPR_rpt"/>
</dbReference>
<comment type="caution">
    <text evidence="4">The sequence shown here is derived from an EMBL/GenBank/DDBJ whole genome shotgun (WGS) entry which is preliminary data.</text>
</comment>
<keyword evidence="5" id="KW-1185">Reference proteome</keyword>
<evidence type="ECO:0000256" key="2">
    <source>
        <dbReference type="PROSITE-ProRule" id="PRU00473"/>
    </source>
</evidence>
<dbReference type="InterPro" id="IPR050330">
    <property type="entry name" value="Bact_OuterMem_StrucFunc"/>
</dbReference>
<dbReference type="InterPro" id="IPR006665">
    <property type="entry name" value="OmpA-like"/>
</dbReference>
<feature type="domain" description="OmpA-like" evidence="3">
    <location>
        <begin position="522"/>
        <end position="640"/>
    </location>
</feature>
<feature type="repeat" description="TPR" evidence="1">
    <location>
        <begin position="85"/>
        <end position="118"/>
    </location>
</feature>
<dbReference type="Pfam" id="PF00691">
    <property type="entry name" value="OmpA"/>
    <property type="match status" value="1"/>
</dbReference>
<evidence type="ECO:0000256" key="1">
    <source>
        <dbReference type="PROSITE-ProRule" id="PRU00339"/>
    </source>
</evidence>
<proteinExistence type="predicted"/>
<dbReference type="PROSITE" id="PS50005">
    <property type="entry name" value="TPR"/>
    <property type="match status" value="2"/>
</dbReference>
<dbReference type="Pfam" id="PF14559">
    <property type="entry name" value="TPR_19"/>
    <property type="match status" value="1"/>
</dbReference>
<protein>
    <recommendedName>
        <fullName evidence="3">OmpA-like domain-containing protein</fullName>
    </recommendedName>
</protein>